<evidence type="ECO:0000313" key="2">
    <source>
        <dbReference type="EMBL" id="CAI9949498.1"/>
    </source>
</evidence>
<evidence type="ECO:0000256" key="1">
    <source>
        <dbReference type="SAM" id="Phobius"/>
    </source>
</evidence>
<reference evidence="3 4" key="2">
    <citation type="submission" date="2024-07" db="EMBL/GenBank/DDBJ databases">
        <authorList>
            <person name="Akdeniz Z."/>
        </authorList>
    </citation>
    <scope>NUCLEOTIDE SEQUENCE [LARGE SCALE GENOMIC DNA]</scope>
</reference>
<organism evidence="2">
    <name type="scientific">Hexamita inflata</name>
    <dbReference type="NCBI Taxonomy" id="28002"/>
    <lineage>
        <taxon>Eukaryota</taxon>
        <taxon>Metamonada</taxon>
        <taxon>Diplomonadida</taxon>
        <taxon>Hexamitidae</taxon>
        <taxon>Hexamitinae</taxon>
        <taxon>Hexamita</taxon>
    </lineage>
</organism>
<gene>
    <name evidence="2" type="ORF">HINF_LOCUS37143</name>
    <name evidence="3" type="ORF">HINF_LOCUS66852</name>
</gene>
<dbReference type="Proteomes" id="UP001642409">
    <property type="component" value="Unassembled WGS sequence"/>
</dbReference>
<reference evidence="2" key="1">
    <citation type="submission" date="2023-06" db="EMBL/GenBank/DDBJ databases">
        <authorList>
            <person name="Kurt Z."/>
        </authorList>
    </citation>
    <scope>NUCLEOTIDE SEQUENCE</scope>
</reference>
<accession>A0AA86UTU9</accession>
<keyword evidence="1" id="KW-0812">Transmembrane</keyword>
<sequence length="547" mass="62099">MILTYILMTSVSSSFSICFSATSYINGNPITNQLNLHLLPFERLDKITSENLCKMYLPGKVVVAQIHYDDMSFPRPGDAEVNFLYQFNQEIVVSFTLTPADYLHIMDKQNAMYELWYDVNLVKVNNSVNTIEHTKYNGTNCFSKVQMTYTIYGDIDLSVSTTNCQIPMSTSQVYLEFLNDQINTQIQILPCTSSCTSTEFKTTSTTFKPITVYRVRKTALNAETLAQFYQKFIENRRIPISLNVKFNKNGIYSVISRQMDKISAKDTRGCKNNGTSDSHLFIGATINPNNMFIQYRESLTNQMQCSLPEAVKVKVDLYVYDALTSTRKQKTFTQAEFNGEIGVTFENDAEFTKLRNNFNPSITKSVVTVSFMTSDDTIVWELVSFAKAYIGCVTRATLHLYNNQSCLIYEFDDNPTCKTQKLLATSLNSLGIYYKDGEIKQSLGYYKFNYAINYTDLHQEVCFVCDQYVAGNYSKSTCQENQDFTKQKLKTSTIGFGIISSFESIVLDSVVAEYKAIYLPFIVCASIGLLFSVIITTIFIIKQTSSS</sequence>
<dbReference type="EMBL" id="CATOUU010000799">
    <property type="protein sequence ID" value="CAI9949498.1"/>
    <property type="molecule type" value="Genomic_DNA"/>
</dbReference>
<evidence type="ECO:0000313" key="4">
    <source>
        <dbReference type="Proteomes" id="UP001642409"/>
    </source>
</evidence>
<protein>
    <submittedName>
        <fullName evidence="2">Uncharacterized protein</fullName>
    </submittedName>
</protein>
<dbReference type="EMBL" id="CAXDID020000455">
    <property type="protein sequence ID" value="CAL6093230.1"/>
    <property type="molecule type" value="Genomic_DNA"/>
</dbReference>
<comment type="caution">
    <text evidence="2">The sequence shown here is derived from an EMBL/GenBank/DDBJ whole genome shotgun (WGS) entry which is preliminary data.</text>
</comment>
<dbReference type="AlphaFoldDB" id="A0AA86UTU9"/>
<evidence type="ECO:0000313" key="3">
    <source>
        <dbReference type="EMBL" id="CAL6093230.1"/>
    </source>
</evidence>
<keyword evidence="4" id="KW-1185">Reference proteome</keyword>
<keyword evidence="1" id="KW-1133">Transmembrane helix</keyword>
<name>A0AA86UTU9_9EUKA</name>
<proteinExistence type="predicted"/>
<feature type="transmembrane region" description="Helical" evidence="1">
    <location>
        <begin position="517"/>
        <end position="541"/>
    </location>
</feature>
<keyword evidence="1" id="KW-0472">Membrane</keyword>